<feature type="binding site" evidence="5">
    <location>
        <position position="149"/>
    </location>
    <ligand>
        <name>S-adenosyl-L-methionine</name>
        <dbReference type="ChEBI" id="CHEBI:59789"/>
    </ligand>
</feature>
<dbReference type="CDD" id="cd02440">
    <property type="entry name" value="AdoMet_MTases"/>
    <property type="match status" value="1"/>
</dbReference>
<evidence type="ECO:0000256" key="2">
    <source>
        <dbReference type="ARBA" id="ARBA00022679"/>
    </source>
</evidence>
<dbReference type="InterPro" id="IPR019874">
    <property type="entry name" value="RF_methyltr_PrmC"/>
</dbReference>
<evidence type="ECO:0000259" key="6">
    <source>
        <dbReference type="Pfam" id="PF05175"/>
    </source>
</evidence>
<dbReference type="InterPro" id="IPR050320">
    <property type="entry name" value="N5-glutamine_MTase"/>
</dbReference>
<dbReference type="GO" id="GO:0032259">
    <property type="term" value="P:methylation"/>
    <property type="evidence" value="ECO:0007669"/>
    <property type="project" value="UniProtKB-KW"/>
</dbReference>
<dbReference type="SUPFAM" id="SSF53335">
    <property type="entry name" value="S-adenosyl-L-methionine-dependent methyltransferases"/>
    <property type="match status" value="1"/>
</dbReference>
<dbReference type="InterPro" id="IPR029063">
    <property type="entry name" value="SAM-dependent_MTases_sf"/>
</dbReference>
<dbReference type="PANTHER" id="PTHR18895:SF74">
    <property type="entry name" value="MTRF1L RELEASE FACTOR GLUTAMINE METHYLTRANSFERASE"/>
    <property type="match status" value="1"/>
</dbReference>
<evidence type="ECO:0000256" key="5">
    <source>
        <dbReference type="HAMAP-Rule" id="MF_02126"/>
    </source>
</evidence>
<dbReference type="STRING" id="640948.SAMN05216238_10869"/>
<name>A0A1I1XQ33_9BACI</name>
<evidence type="ECO:0000256" key="3">
    <source>
        <dbReference type="ARBA" id="ARBA00022691"/>
    </source>
</evidence>
<dbReference type="RefSeq" id="WP_090085663.1">
    <property type="nucleotide sequence ID" value="NZ_FOMR01000008.1"/>
</dbReference>
<dbReference type="InterPro" id="IPR007848">
    <property type="entry name" value="Small_mtfrase_dom"/>
</dbReference>
<dbReference type="Gene3D" id="1.10.8.10">
    <property type="entry name" value="DNA helicase RuvA subunit, C-terminal domain"/>
    <property type="match status" value="1"/>
</dbReference>
<dbReference type="PANTHER" id="PTHR18895">
    <property type="entry name" value="HEMK METHYLTRANSFERASE"/>
    <property type="match status" value="1"/>
</dbReference>
<reference evidence="9" key="1">
    <citation type="submission" date="2016-10" db="EMBL/GenBank/DDBJ databases">
        <authorList>
            <person name="Varghese N."/>
            <person name="Submissions S."/>
        </authorList>
    </citation>
    <scope>NUCLEOTIDE SEQUENCE [LARGE SCALE GENOMIC DNA]</scope>
    <source>
        <strain evidence="9">DSM 22530</strain>
    </source>
</reference>
<feature type="binding site" evidence="5">
    <location>
        <begin position="126"/>
        <end position="130"/>
    </location>
    <ligand>
        <name>S-adenosyl-L-methionine</name>
        <dbReference type="ChEBI" id="CHEBI:59789"/>
    </ligand>
</feature>
<dbReference type="GO" id="GO:0102559">
    <property type="term" value="F:peptide chain release factor N(5)-glutamine methyltransferase activity"/>
    <property type="evidence" value="ECO:0007669"/>
    <property type="project" value="UniProtKB-EC"/>
</dbReference>
<evidence type="ECO:0000256" key="1">
    <source>
        <dbReference type="ARBA" id="ARBA00022603"/>
    </source>
</evidence>
<dbReference type="NCBIfam" id="TIGR03534">
    <property type="entry name" value="RF_mod_PrmC"/>
    <property type="match status" value="1"/>
</dbReference>
<evidence type="ECO:0000256" key="4">
    <source>
        <dbReference type="ARBA" id="ARBA00048391"/>
    </source>
</evidence>
<dbReference type="NCBIfam" id="TIGR00536">
    <property type="entry name" value="hemK_fam"/>
    <property type="match status" value="1"/>
</dbReference>
<feature type="binding site" evidence="5">
    <location>
        <position position="193"/>
    </location>
    <ligand>
        <name>S-adenosyl-L-methionine</name>
        <dbReference type="ChEBI" id="CHEBI:59789"/>
    </ligand>
</feature>
<dbReference type="HAMAP" id="MF_02126">
    <property type="entry name" value="RF_methyltr_PrmC"/>
    <property type="match status" value="1"/>
</dbReference>
<dbReference type="OrthoDB" id="9800643at2"/>
<accession>A0A1I1XQ33</accession>
<protein>
    <recommendedName>
        <fullName evidence="5">Release factor glutamine methyltransferase</fullName>
        <shortName evidence="5">RF MTase</shortName>
        <ecNumber evidence="5">2.1.1.297</ecNumber>
    </recommendedName>
    <alternativeName>
        <fullName evidence="5">N5-glutamine methyltransferase PrmC</fullName>
    </alternativeName>
    <alternativeName>
        <fullName evidence="5">Protein-(glutamine-N5) MTase PrmC</fullName>
    </alternativeName>
    <alternativeName>
        <fullName evidence="5">Protein-glutamine N-methyltransferase PrmC</fullName>
    </alternativeName>
</protein>
<dbReference type="Pfam" id="PF05175">
    <property type="entry name" value="MTS"/>
    <property type="match status" value="1"/>
</dbReference>
<comment type="catalytic activity">
    <reaction evidence="4 5">
        <text>L-glutaminyl-[peptide chain release factor] + S-adenosyl-L-methionine = N(5)-methyl-L-glutaminyl-[peptide chain release factor] + S-adenosyl-L-homocysteine + H(+)</text>
        <dbReference type="Rhea" id="RHEA:42896"/>
        <dbReference type="Rhea" id="RHEA-COMP:10271"/>
        <dbReference type="Rhea" id="RHEA-COMP:10272"/>
        <dbReference type="ChEBI" id="CHEBI:15378"/>
        <dbReference type="ChEBI" id="CHEBI:30011"/>
        <dbReference type="ChEBI" id="CHEBI:57856"/>
        <dbReference type="ChEBI" id="CHEBI:59789"/>
        <dbReference type="ChEBI" id="CHEBI:61891"/>
        <dbReference type="EC" id="2.1.1.297"/>
    </reaction>
</comment>
<dbReference type="PROSITE" id="PS00092">
    <property type="entry name" value="N6_MTASE"/>
    <property type="match status" value="1"/>
</dbReference>
<dbReference type="Proteomes" id="UP000199474">
    <property type="component" value="Unassembled WGS sequence"/>
</dbReference>
<evidence type="ECO:0000313" key="8">
    <source>
        <dbReference type="EMBL" id="SFE09452.1"/>
    </source>
</evidence>
<dbReference type="InterPro" id="IPR002052">
    <property type="entry name" value="DNA_methylase_N6_adenine_CS"/>
</dbReference>
<dbReference type="Pfam" id="PF17827">
    <property type="entry name" value="PrmC_N"/>
    <property type="match status" value="1"/>
</dbReference>
<dbReference type="GO" id="GO:0003676">
    <property type="term" value="F:nucleic acid binding"/>
    <property type="evidence" value="ECO:0007669"/>
    <property type="project" value="InterPro"/>
</dbReference>
<comment type="function">
    <text evidence="5">Methylates the class 1 translation termination release factors RF1/PrfA and RF2/PrfB on the glutamine residue of the universally conserved GGQ motif.</text>
</comment>
<keyword evidence="9" id="KW-1185">Reference proteome</keyword>
<dbReference type="EC" id="2.1.1.297" evidence="5"/>
<dbReference type="InterPro" id="IPR040758">
    <property type="entry name" value="PrmC_N"/>
</dbReference>
<keyword evidence="3 5" id="KW-0949">S-adenosyl-L-methionine</keyword>
<dbReference type="AlphaFoldDB" id="A0A1I1XQ33"/>
<comment type="similarity">
    <text evidence="5">Belongs to the protein N5-glutamine methyltransferase family. PrmC subfamily.</text>
</comment>
<dbReference type="EMBL" id="FOMR01000008">
    <property type="protein sequence ID" value="SFE09452.1"/>
    <property type="molecule type" value="Genomic_DNA"/>
</dbReference>
<dbReference type="InterPro" id="IPR004556">
    <property type="entry name" value="HemK-like"/>
</dbReference>
<evidence type="ECO:0000259" key="7">
    <source>
        <dbReference type="Pfam" id="PF17827"/>
    </source>
</evidence>
<dbReference type="Gene3D" id="3.40.50.150">
    <property type="entry name" value="Vaccinia Virus protein VP39"/>
    <property type="match status" value="1"/>
</dbReference>
<feature type="binding site" evidence="5">
    <location>
        <begin position="193"/>
        <end position="196"/>
    </location>
    <ligand>
        <name>substrate</name>
    </ligand>
</feature>
<evidence type="ECO:0000313" key="9">
    <source>
        <dbReference type="Proteomes" id="UP000199474"/>
    </source>
</evidence>
<sequence length="295" mass="32767">MDINRKQHEVLRRASLFLEENQREPKMAELLLQHYLGVSRAKFFTMMREDVPEDVLSDFQDALSKHAETGVPLEHITGFAPFYGRHFLVNEHTLIPRPETEELIEMVLQSLPAEIEAEPITIADIGTGSGIIAITLALELPQAVVYATDISAKALKVAGKNAERLGADITFLQGDYLEPLIEQQIKPDIVIANPPYISLDEKTLLSDTVKNFDPAEALFADENGLGAYKAISNRLRSTLNPDGGSVFFEIGDRQGKDVQRLLKSALPEIDVSVIRDMNGKERIVHGTYGMLSSDQ</sequence>
<comment type="caution">
    <text evidence="5">Lacks conserved residue(s) required for the propagation of feature annotation.</text>
</comment>
<gene>
    <name evidence="5" type="primary">prmC</name>
    <name evidence="8" type="ORF">SAMN05216238_10869</name>
</gene>
<feature type="domain" description="Methyltransferase small" evidence="6">
    <location>
        <begin position="107"/>
        <end position="198"/>
    </location>
</feature>
<proteinExistence type="inferred from homology"/>
<keyword evidence="1 5" id="KW-0489">Methyltransferase</keyword>
<keyword evidence="2 5" id="KW-0808">Transferase</keyword>
<feature type="domain" description="Release factor glutamine methyltransferase N-terminal" evidence="7">
    <location>
        <begin position="9"/>
        <end position="78"/>
    </location>
</feature>
<organism evidence="8 9">
    <name type="scientific">Lentibacillus persicus</name>
    <dbReference type="NCBI Taxonomy" id="640948"/>
    <lineage>
        <taxon>Bacteria</taxon>
        <taxon>Bacillati</taxon>
        <taxon>Bacillota</taxon>
        <taxon>Bacilli</taxon>
        <taxon>Bacillales</taxon>
        <taxon>Bacillaceae</taxon>
        <taxon>Lentibacillus</taxon>
    </lineage>
</organism>